<protein>
    <submittedName>
        <fullName evidence="3">DNA repair nucleotidyltransferase</fullName>
    </submittedName>
</protein>
<name>A0ABQ4PBD2_9GAMM</name>
<dbReference type="EMBL" id="BPEY01000023">
    <property type="protein sequence ID" value="GIU44699.1"/>
    <property type="molecule type" value="Genomic_DNA"/>
</dbReference>
<dbReference type="InterPro" id="IPR050356">
    <property type="entry name" value="SulA_CellDiv_inhibitor"/>
</dbReference>
<proteinExistence type="predicted"/>
<dbReference type="CDD" id="cd03468">
    <property type="entry name" value="PolY_like"/>
    <property type="match status" value="1"/>
</dbReference>
<dbReference type="PANTHER" id="PTHR35369">
    <property type="entry name" value="BLR3025 PROTEIN-RELATED"/>
    <property type="match status" value="1"/>
</dbReference>
<sequence length="538" mass="60624">MLWLAAYYPDWAFQHLKYRHELQLTKGCLLFAPKSLQVLAQDRVAADAGIHIGMSVSTAQSLLPNVVLIEFEQDMVEQACQWLCQWSYSFSARVVPLQCAHTRVESSLLGRGKFAVNEFVSNCLVMEVSSMALVFDGVENLAEQYARRAISLGLELQLAIAETPLAAQLLAQQAPTYVTTDIEETADVPDGTRSYHPSRDSVSAEVLQRQQRYLQHDDNALLLDTLPLQGLPVSAYLRQAFNDMGLHTFSALTALPQKELGQRYGKPLLQMMAKITGQLPQPLRYFEPANEYQQKLTLLYEVESMQGIVFPLKRMIDDMAGYLLQRQWALPVLRLILHYRDQELPPLEITIHYPFAEHRSEALLSLCRMQLTRMTLYQPVVEIELRADKFVPAVQGQAALLDQQAKKGRKAGACQYLLSTLQARLGANKVKGLQSISAHFPEHCWQSLGLEHIGKSQVAVKAKSTLAAGACRPLWLLATPTAIAMNDIALIKGPERLQAHWWQQDEQCRDYYIASHIDGGLCWVYQVADGFFLHGWFS</sequence>
<dbReference type="PANTHER" id="PTHR35369:SF2">
    <property type="entry name" value="BLR3025 PROTEIN"/>
    <property type="match status" value="1"/>
</dbReference>
<evidence type="ECO:0000256" key="1">
    <source>
        <dbReference type="ARBA" id="ARBA00022763"/>
    </source>
</evidence>
<dbReference type="Proteomes" id="UP000887104">
    <property type="component" value="Unassembled WGS sequence"/>
</dbReference>
<comment type="caution">
    <text evidence="3">The sequence shown here is derived from an EMBL/GenBank/DDBJ whole genome shotgun (WGS) entry which is preliminary data.</text>
</comment>
<dbReference type="InterPro" id="IPR043502">
    <property type="entry name" value="DNA/RNA_pol_sf"/>
</dbReference>
<gene>
    <name evidence="3" type="ORF">TUM4438_16500</name>
</gene>
<evidence type="ECO:0000313" key="3">
    <source>
        <dbReference type="EMBL" id="GIU44699.1"/>
    </source>
</evidence>
<dbReference type="Pfam" id="PF00817">
    <property type="entry name" value="IMS"/>
    <property type="match status" value="1"/>
</dbReference>
<keyword evidence="1" id="KW-0227">DNA damage</keyword>
<accession>A0ABQ4PBD2</accession>
<evidence type="ECO:0000313" key="4">
    <source>
        <dbReference type="Proteomes" id="UP000887104"/>
    </source>
</evidence>
<feature type="domain" description="UmuC" evidence="2">
    <location>
        <begin position="38"/>
        <end position="171"/>
    </location>
</feature>
<organism evidence="3 4">
    <name type="scientific">Shewanella sairae</name>
    <dbReference type="NCBI Taxonomy" id="190310"/>
    <lineage>
        <taxon>Bacteria</taxon>
        <taxon>Pseudomonadati</taxon>
        <taxon>Pseudomonadota</taxon>
        <taxon>Gammaproteobacteria</taxon>
        <taxon>Alteromonadales</taxon>
        <taxon>Shewanellaceae</taxon>
        <taxon>Shewanella</taxon>
    </lineage>
</organism>
<keyword evidence="4" id="KW-1185">Reference proteome</keyword>
<evidence type="ECO:0000259" key="2">
    <source>
        <dbReference type="Pfam" id="PF00817"/>
    </source>
</evidence>
<dbReference type="InterPro" id="IPR001126">
    <property type="entry name" value="UmuC"/>
</dbReference>
<dbReference type="RefSeq" id="WP_220780705.1">
    <property type="nucleotide sequence ID" value="NZ_BPEY01000023.1"/>
</dbReference>
<dbReference type="SUPFAM" id="SSF56672">
    <property type="entry name" value="DNA/RNA polymerases"/>
    <property type="match status" value="1"/>
</dbReference>
<reference evidence="3" key="1">
    <citation type="submission" date="2021-05" db="EMBL/GenBank/DDBJ databases">
        <title>Molecular characterization for Shewanella algae harboring chromosomal blaOXA-55-like strains isolated from clinical and environment sample.</title>
        <authorList>
            <person name="Ohama Y."/>
            <person name="Aoki K."/>
            <person name="Harada S."/>
            <person name="Moriya K."/>
            <person name="Ishii Y."/>
            <person name="Tateda K."/>
        </authorList>
    </citation>
    <scope>NUCLEOTIDE SEQUENCE</scope>
    <source>
        <strain evidence="3">JCM 11563</strain>
    </source>
</reference>